<gene>
    <name evidence="2" type="ORF">MNBD_NITROSPIRAE03-2106</name>
</gene>
<sequence>MDSLKHKIEDLERGEILNALRESNWIKAKAARTLGITERMIGYKIRKYGIKSEMGKAEGTSLER</sequence>
<accession>A0A3B1CV32</accession>
<dbReference type="EMBL" id="UOGI01000324">
    <property type="protein sequence ID" value="VAX34456.1"/>
    <property type="molecule type" value="Genomic_DNA"/>
</dbReference>
<dbReference type="SUPFAM" id="SSF46689">
    <property type="entry name" value="Homeodomain-like"/>
    <property type="match status" value="1"/>
</dbReference>
<name>A0A3B1CV32_9ZZZZ</name>
<dbReference type="GO" id="GO:0043565">
    <property type="term" value="F:sequence-specific DNA binding"/>
    <property type="evidence" value="ECO:0007669"/>
    <property type="project" value="InterPro"/>
</dbReference>
<dbReference type="Gene3D" id="1.10.10.60">
    <property type="entry name" value="Homeodomain-like"/>
    <property type="match status" value="1"/>
</dbReference>
<feature type="domain" description="DNA binding HTH" evidence="1">
    <location>
        <begin position="8"/>
        <end position="48"/>
    </location>
</feature>
<organism evidence="2">
    <name type="scientific">hydrothermal vent metagenome</name>
    <dbReference type="NCBI Taxonomy" id="652676"/>
    <lineage>
        <taxon>unclassified sequences</taxon>
        <taxon>metagenomes</taxon>
        <taxon>ecological metagenomes</taxon>
    </lineage>
</organism>
<dbReference type="AlphaFoldDB" id="A0A3B1CV32"/>
<protein>
    <recommendedName>
        <fullName evidence="1">DNA binding HTH domain-containing protein</fullName>
    </recommendedName>
</protein>
<dbReference type="InterPro" id="IPR002197">
    <property type="entry name" value="HTH_Fis"/>
</dbReference>
<dbReference type="InterPro" id="IPR009057">
    <property type="entry name" value="Homeodomain-like_sf"/>
</dbReference>
<evidence type="ECO:0000259" key="1">
    <source>
        <dbReference type="Pfam" id="PF02954"/>
    </source>
</evidence>
<dbReference type="Pfam" id="PF02954">
    <property type="entry name" value="HTH_8"/>
    <property type="match status" value="1"/>
</dbReference>
<evidence type="ECO:0000313" key="2">
    <source>
        <dbReference type="EMBL" id="VAX34456.1"/>
    </source>
</evidence>
<proteinExistence type="predicted"/>
<dbReference type="PRINTS" id="PR01590">
    <property type="entry name" value="HTHFIS"/>
</dbReference>
<reference evidence="2" key="1">
    <citation type="submission" date="2018-06" db="EMBL/GenBank/DDBJ databases">
        <authorList>
            <person name="Zhirakovskaya E."/>
        </authorList>
    </citation>
    <scope>NUCLEOTIDE SEQUENCE</scope>
</reference>